<dbReference type="Gene3D" id="3.20.20.80">
    <property type="entry name" value="Glycosidases"/>
    <property type="match status" value="1"/>
</dbReference>
<dbReference type="PANTHER" id="PTHR16631:SF13">
    <property type="entry name" value="GLUCAN ENDO-1,3-BETA-GLUCOSIDASE EGLC-RELATED"/>
    <property type="match status" value="1"/>
</dbReference>
<evidence type="ECO:0000313" key="7">
    <source>
        <dbReference type="Proteomes" id="UP000244855"/>
    </source>
</evidence>
<feature type="non-terminal residue" evidence="6">
    <location>
        <position position="275"/>
    </location>
</feature>
<dbReference type="GO" id="GO:0009986">
    <property type="term" value="C:cell surface"/>
    <property type="evidence" value="ECO:0007669"/>
    <property type="project" value="TreeGrafter"/>
</dbReference>
<dbReference type="GO" id="GO:0071555">
    <property type="term" value="P:cell wall organization"/>
    <property type="evidence" value="ECO:0007669"/>
    <property type="project" value="TreeGrafter"/>
</dbReference>
<dbReference type="SUPFAM" id="SSF51445">
    <property type="entry name" value="(Trans)glycosidases"/>
    <property type="match status" value="1"/>
</dbReference>
<reference evidence="6 7" key="1">
    <citation type="journal article" date="2018" name="Sci. Rep.">
        <title>Comparative genomics provides insights into the lifestyle and reveals functional heterogeneity of dark septate endophytic fungi.</title>
        <authorList>
            <person name="Knapp D.G."/>
            <person name="Nemeth J.B."/>
            <person name="Barry K."/>
            <person name="Hainaut M."/>
            <person name="Henrissat B."/>
            <person name="Johnson J."/>
            <person name="Kuo A."/>
            <person name="Lim J.H.P."/>
            <person name="Lipzen A."/>
            <person name="Nolan M."/>
            <person name="Ohm R.A."/>
            <person name="Tamas L."/>
            <person name="Grigoriev I.V."/>
            <person name="Spatafora J.W."/>
            <person name="Nagy L.G."/>
            <person name="Kovacs G.M."/>
        </authorList>
    </citation>
    <scope>NUCLEOTIDE SEQUENCE [LARGE SCALE GENOMIC DNA]</scope>
    <source>
        <strain evidence="6 7">DSE2036</strain>
    </source>
</reference>
<dbReference type="GO" id="GO:0009277">
    <property type="term" value="C:fungal-type cell wall"/>
    <property type="evidence" value="ECO:0007669"/>
    <property type="project" value="TreeGrafter"/>
</dbReference>
<dbReference type="STRING" id="97972.A0A2V1DB83"/>
<name>A0A2V1DB83_9PLEO</name>
<dbReference type="InterPro" id="IPR017853">
    <property type="entry name" value="GH"/>
</dbReference>
<dbReference type="GO" id="GO:0042973">
    <property type="term" value="F:glucan endo-1,3-beta-D-glucosidase activity"/>
    <property type="evidence" value="ECO:0007669"/>
    <property type="project" value="UniProtKB-EC"/>
</dbReference>
<feature type="non-terminal residue" evidence="6">
    <location>
        <position position="1"/>
    </location>
</feature>
<keyword evidence="5 6" id="KW-0378">Hydrolase</keyword>
<comment type="catalytic activity">
    <reaction evidence="1">
        <text>Hydrolysis of (1-&gt;3)-beta-D-glucosidic linkages in (1-&gt;3)-beta-D-glucans.</text>
        <dbReference type="EC" id="3.2.1.39"/>
    </reaction>
</comment>
<organism evidence="6 7">
    <name type="scientific">Periconia macrospinosa</name>
    <dbReference type="NCBI Taxonomy" id="97972"/>
    <lineage>
        <taxon>Eukaryota</taxon>
        <taxon>Fungi</taxon>
        <taxon>Dikarya</taxon>
        <taxon>Ascomycota</taxon>
        <taxon>Pezizomycotina</taxon>
        <taxon>Dothideomycetes</taxon>
        <taxon>Pleosporomycetidae</taxon>
        <taxon>Pleosporales</taxon>
        <taxon>Massarineae</taxon>
        <taxon>Periconiaceae</taxon>
        <taxon>Periconia</taxon>
    </lineage>
</organism>
<dbReference type="GO" id="GO:0005576">
    <property type="term" value="C:extracellular region"/>
    <property type="evidence" value="ECO:0007669"/>
    <property type="project" value="TreeGrafter"/>
</dbReference>
<comment type="subcellular location">
    <subcellularLocation>
        <location evidence="2">Cell envelope</location>
    </subcellularLocation>
</comment>
<sequence>DESPKTYTDFLRLFNQAKNLPDTSVLFNSARLFQTGQWKQPTVPSEAFKAAIDTNTTLLLGIWISSISTELVALDNAFKTHGQKLADLVIGISVGNEDIYRSSLECRKHNNNQPCPSQATAEQVNGHVTAVREAMKPWNNLFKTPPPIGHTDIVQFAAQDDLDFMGTNIYPYWANDPIDKAKESMGKKFDEVARHASSKPVWITETGWPSSGKEEGTMFAGSVQDMRRYWVEVGCKYFGKHNIWWFQLEQDTKDVFDWGILDVNTKQPKFDLSCP</sequence>
<dbReference type="Proteomes" id="UP000244855">
    <property type="component" value="Unassembled WGS sequence"/>
</dbReference>
<dbReference type="OrthoDB" id="77201at2759"/>
<keyword evidence="7" id="KW-1185">Reference proteome</keyword>
<dbReference type="EMBL" id="KZ805499">
    <property type="protein sequence ID" value="PVH95358.1"/>
    <property type="molecule type" value="Genomic_DNA"/>
</dbReference>
<dbReference type="PANTHER" id="PTHR16631">
    <property type="entry name" value="GLUCAN 1,3-BETA-GLUCOSIDASE"/>
    <property type="match status" value="1"/>
</dbReference>
<evidence type="ECO:0000256" key="1">
    <source>
        <dbReference type="ARBA" id="ARBA00000382"/>
    </source>
</evidence>
<dbReference type="EC" id="3.2.1.39" evidence="4"/>
<accession>A0A2V1DB83</accession>
<comment type="similarity">
    <text evidence="3">Belongs to the glycosyl hydrolase 17 family.</text>
</comment>
<protein>
    <recommendedName>
        <fullName evidence="4">glucan endo-1,3-beta-D-glucosidase</fullName>
        <ecNumber evidence="4">3.2.1.39</ecNumber>
    </recommendedName>
</protein>
<evidence type="ECO:0000313" key="6">
    <source>
        <dbReference type="EMBL" id="PVH95358.1"/>
    </source>
</evidence>
<evidence type="ECO:0000256" key="3">
    <source>
        <dbReference type="ARBA" id="ARBA00008773"/>
    </source>
</evidence>
<dbReference type="InterPro" id="IPR050732">
    <property type="entry name" value="Beta-glucan_modifiers"/>
</dbReference>
<proteinExistence type="inferred from homology"/>
<dbReference type="AlphaFoldDB" id="A0A2V1DB83"/>
<gene>
    <name evidence="6" type="ORF">DM02DRAFT_507961</name>
</gene>
<evidence type="ECO:0000256" key="4">
    <source>
        <dbReference type="ARBA" id="ARBA00012780"/>
    </source>
</evidence>
<evidence type="ECO:0000256" key="5">
    <source>
        <dbReference type="ARBA" id="ARBA00022801"/>
    </source>
</evidence>
<evidence type="ECO:0000256" key="2">
    <source>
        <dbReference type="ARBA" id="ARBA00004196"/>
    </source>
</evidence>